<proteinExistence type="predicted"/>
<dbReference type="AlphaFoldDB" id="A0AAV9UED4"/>
<dbReference type="GO" id="GO:0006754">
    <property type="term" value="P:ATP biosynthetic process"/>
    <property type="evidence" value="ECO:0007669"/>
    <property type="project" value="TreeGrafter"/>
</dbReference>
<sequence length="260" mass="29270">MGTRVYAYMTNPSLTATNPHTKPTPINLTNILSFKDSVEGQMAAANTSYCIPTQSSLLAAPEFITGAGAVMVHRKTKRVVLVIDEREGQSVLGWFLPKGRRDVGETFEQTAVREGEEEGGYPCRLLPVPVKTKQPRKVKGSILSTEPIYMHNWVIPAERRFPQGGVYTCFWHVCEITDEDVERVEKEKERKNKAAENLAAANKEGTVFMDYHELRYRSELVPYEEAKRRIAESIDSTVFGTVLATAIELVTQLDEMDKTR</sequence>
<dbReference type="InterPro" id="IPR015797">
    <property type="entry name" value="NUDIX_hydrolase-like_dom_sf"/>
</dbReference>
<evidence type="ECO:0000259" key="3">
    <source>
        <dbReference type="PROSITE" id="PS51462"/>
    </source>
</evidence>
<evidence type="ECO:0000256" key="2">
    <source>
        <dbReference type="SAM" id="Coils"/>
    </source>
</evidence>
<comment type="caution">
    <text evidence="4">The sequence shown here is derived from an EMBL/GenBank/DDBJ whole genome shotgun (WGS) entry which is preliminary data.</text>
</comment>
<dbReference type="Proteomes" id="UP001375240">
    <property type="component" value="Unassembled WGS sequence"/>
</dbReference>
<dbReference type="InterPro" id="IPR051325">
    <property type="entry name" value="Nudix_hydrolase_domain"/>
</dbReference>
<feature type="coiled-coil region" evidence="2">
    <location>
        <begin position="174"/>
        <end position="204"/>
    </location>
</feature>
<feature type="domain" description="Nudix hydrolase" evidence="3">
    <location>
        <begin position="62"/>
        <end position="243"/>
    </location>
</feature>
<dbReference type="Pfam" id="PF00293">
    <property type="entry name" value="NUDIX"/>
    <property type="match status" value="1"/>
</dbReference>
<organism evidence="4 5">
    <name type="scientific">Orbilia brochopaga</name>
    <dbReference type="NCBI Taxonomy" id="3140254"/>
    <lineage>
        <taxon>Eukaryota</taxon>
        <taxon>Fungi</taxon>
        <taxon>Dikarya</taxon>
        <taxon>Ascomycota</taxon>
        <taxon>Pezizomycotina</taxon>
        <taxon>Orbiliomycetes</taxon>
        <taxon>Orbiliales</taxon>
        <taxon>Orbiliaceae</taxon>
        <taxon>Orbilia</taxon>
    </lineage>
</organism>
<dbReference type="InterPro" id="IPR000086">
    <property type="entry name" value="NUDIX_hydrolase_dom"/>
</dbReference>
<accession>A0AAV9UED4</accession>
<keyword evidence="1" id="KW-0378">Hydrolase</keyword>
<keyword evidence="2" id="KW-0175">Coiled coil</keyword>
<dbReference type="PROSITE" id="PS51462">
    <property type="entry name" value="NUDIX"/>
    <property type="match status" value="1"/>
</dbReference>
<keyword evidence="5" id="KW-1185">Reference proteome</keyword>
<evidence type="ECO:0000256" key="1">
    <source>
        <dbReference type="ARBA" id="ARBA00022801"/>
    </source>
</evidence>
<protein>
    <recommendedName>
        <fullName evidence="3">Nudix hydrolase domain-containing protein</fullName>
    </recommendedName>
</protein>
<reference evidence="4 5" key="1">
    <citation type="submission" date="2019-10" db="EMBL/GenBank/DDBJ databases">
        <authorList>
            <person name="Palmer J.M."/>
        </authorList>
    </citation>
    <scope>NUCLEOTIDE SEQUENCE [LARGE SCALE GENOMIC DNA]</scope>
    <source>
        <strain evidence="4 5">TWF696</strain>
    </source>
</reference>
<name>A0AAV9UED4_9PEZI</name>
<dbReference type="GO" id="GO:0006167">
    <property type="term" value="P:AMP biosynthetic process"/>
    <property type="evidence" value="ECO:0007669"/>
    <property type="project" value="TreeGrafter"/>
</dbReference>
<evidence type="ECO:0000313" key="5">
    <source>
        <dbReference type="Proteomes" id="UP001375240"/>
    </source>
</evidence>
<evidence type="ECO:0000313" key="4">
    <source>
        <dbReference type="EMBL" id="KAK6338646.1"/>
    </source>
</evidence>
<dbReference type="EMBL" id="JAVHNQ010000009">
    <property type="protein sequence ID" value="KAK6338646.1"/>
    <property type="molecule type" value="Genomic_DNA"/>
</dbReference>
<gene>
    <name evidence="4" type="ORF">TWF696_009457</name>
</gene>
<dbReference type="PANTHER" id="PTHR21340:SF0">
    <property type="entry name" value="BIS(5'-NUCLEOSYL)-TETRAPHOSPHATASE [ASYMMETRICAL]"/>
    <property type="match status" value="1"/>
</dbReference>
<dbReference type="InterPro" id="IPR020084">
    <property type="entry name" value="NUDIX_hydrolase_CS"/>
</dbReference>
<dbReference type="GO" id="GO:0004081">
    <property type="term" value="F:bis(5'-nucleosyl)-tetraphosphatase (asymmetrical) activity"/>
    <property type="evidence" value="ECO:0007669"/>
    <property type="project" value="TreeGrafter"/>
</dbReference>
<dbReference type="Gene3D" id="3.90.79.10">
    <property type="entry name" value="Nucleoside Triphosphate Pyrophosphohydrolase"/>
    <property type="match status" value="1"/>
</dbReference>
<dbReference type="PROSITE" id="PS00893">
    <property type="entry name" value="NUDIX_BOX"/>
    <property type="match status" value="1"/>
</dbReference>
<dbReference type="PANTHER" id="PTHR21340">
    <property type="entry name" value="DIADENOSINE 5,5-P1,P4-TETRAPHOSPHATE PYROPHOSPHOHYDROLASE MUTT"/>
    <property type="match status" value="1"/>
</dbReference>
<dbReference type="SUPFAM" id="SSF55811">
    <property type="entry name" value="Nudix"/>
    <property type="match status" value="1"/>
</dbReference>